<proteinExistence type="predicted"/>
<protein>
    <submittedName>
        <fullName evidence="1">Uncharacterized protein</fullName>
    </submittedName>
</protein>
<organism evidence="1 2">
    <name type="scientific">Ascobolus immersus RN42</name>
    <dbReference type="NCBI Taxonomy" id="1160509"/>
    <lineage>
        <taxon>Eukaryota</taxon>
        <taxon>Fungi</taxon>
        <taxon>Dikarya</taxon>
        <taxon>Ascomycota</taxon>
        <taxon>Pezizomycotina</taxon>
        <taxon>Pezizomycetes</taxon>
        <taxon>Pezizales</taxon>
        <taxon>Ascobolaceae</taxon>
        <taxon>Ascobolus</taxon>
    </lineage>
</organism>
<accession>A0A3N4I996</accession>
<evidence type="ECO:0000313" key="2">
    <source>
        <dbReference type="Proteomes" id="UP000275078"/>
    </source>
</evidence>
<keyword evidence="2" id="KW-1185">Reference proteome</keyword>
<sequence>MSSGSSNLPVNWSMFGNVKRHWQMMARPANGATTTRSTRPIRFLDRPLFTEKKVHAPKKTKPIPPKLVPRTLNGNRAGVNVESKRSQDACRCKSDQLTRRRLHRKLVLRIHNTIIKEFLRTQTSYQTCDFDRLIEAGISPVSTPTDIRHQAEFSQSFHDLPSTGSRSGIRPVRFRGFTSPNVLLALTHPLKRC</sequence>
<dbReference type="AlphaFoldDB" id="A0A3N4I996"/>
<evidence type="ECO:0000313" key="1">
    <source>
        <dbReference type="EMBL" id="RPA82026.1"/>
    </source>
</evidence>
<dbReference type="EMBL" id="ML119674">
    <property type="protein sequence ID" value="RPA82026.1"/>
    <property type="molecule type" value="Genomic_DNA"/>
</dbReference>
<reference evidence="1 2" key="1">
    <citation type="journal article" date="2018" name="Nat. Ecol. Evol.">
        <title>Pezizomycetes genomes reveal the molecular basis of ectomycorrhizal truffle lifestyle.</title>
        <authorList>
            <person name="Murat C."/>
            <person name="Payen T."/>
            <person name="Noel B."/>
            <person name="Kuo A."/>
            <person name="Morin E."/>
            <person name="Chen J."/>
            <person name="Kohler A."/>
            <person name="Krizsan K."/>
            <person name="Balestrini R."/>
            <person name="Da Silva C."/>
            <person name="Montanini B."/>
            <person name="Hainaut M."/>
            <person name="Levati E."/>
            <person name="Barry K.W."/>
            <person name="Belfiori B."/>
            <person name="Cichocki N."/>
            <person name="Clum A."/>
            <person name="Dockter R.B."/>
            <person name="Fauchery L."/>
            <person name="Guy J."/>
            <person name="Iotti M."/>
            <person name="Le Tacon F."/>
            <person name="Lindquist E.A."/>
            <person name="Lipzen A."/>
            <person name="Malagnac F."/>
            <person name="Mello A."/>
            <person name="Molinier V."/>
            <person name="Miyauchi S."/>
            <person name="Poulain J."/>
            <person name="Riccioni C."/>
            <person name="Rubini A."/>
            <person name="Sitrit Y."/>
            <person name="Splivallo R."/>
            <person name="Traeger S."/>
            <person name="Wang M."/>
            <person name="Zifcakova L."/>
            <person name="Wipf D."/>
            <person name="Zambonelli A."/>
            <person name="Paolocci F."/>
            <person name="Nowrousian M."/>
            <person name="Ottonello S."/>
            <person name="Baldrian P."/>
            <person name="Spatafora J.W."/>
            <person name="Henrissat B."/>
            <person name="Nagy L.G."/>
            <person name="Aury J.M."/>
            <person name="Wincker P."/>
            <person name="Grigoriev I.V."/>
            <person name="Bonfante P."/>
            <person name="Martin F.M."/>
        </authorList>
    </citation>
    <scope>NUCLEOTIDE SEQUENCE [LARGE SCALE GENOMIC DNA]</scope>
    <source>
        <strain evidence="1 2">RN42</strain>
    </source>
</reference>
<gene>
    <name evidence="1" type="ORF">BJ508DRAFT_305930</name>
</gene>
<dbReference type="Proteomes" id="UP000275078">
    <property type="component" value="Unassembled WGS sequence"/>
</dbReference>
<name>A0A3N4I996_ASCIM</name>